<evidence type="ECO:0000313" key="2">
    <source>
        <dbReference type="Proteomes" id="UP000784294"/>
    </source>
</evidence>
<accession>A0A3S5FCT5</accession>
<proteinExistence type="predicted"/>
<dbReference type="AlphaFoldDB" id="A0A3S5FCT5"/>
<name>A0A3S5FCT5_9PLAT</name>
<protein>
    <submittedName>
        <fullName evidence="1">Uncharacterized protein</fullName>
    </submittedName>
</protein>
<reference evidence="1" key="1">
    <citation type="submission" date="2018-11" db="EMBL/GenBank/DDBJ databases">
        <authorList>
            <consortium name="Pathogen Informatics"/>
        </authorList>
    </citation>
    <scope>NUCLEOTIDE SEQUENCE</scope>
</reference>
<gene>
    <name evidence="1" type="ORF">PXEA_LOCUS8016</name>
</gene>
<comment type="caution">
    <text evidence="1">The sequence shown here is derived from an EMBL/GenBank/DDBJ whole genome shotgun (WGS) entry which is preliminary data.</text>
</comment>
<dbReference type="EMBL" id="CAAALY010021646">
    <property type="protein sequence ID" value="VEL14576.1"/>
    <property type="molecule type" value="Genomic_DNA"/>
</dbReference>
<organism evidence="1 2">
    <name type="scientific">Protopolystoma xenopodis</name>
    <dbReference type="NCBI Taxonomy" id="117903"/>
    <lineage>
        <taxon>Eukaryota</taxon>
        <taxon>Metazoa</taxon>
        <taxon>Spiralia</taxon>
        <taxon>Lophotrochozoa</taxon>
        <taxon>Platyhelminthes</taxon>
        <taxon>Monogenea</taxon>
        <taxon>Polyopisthocotylea</taxon>
        <taxon>Polystomatidea</taxon>
        <taxon>Polystomatidae</taxon>
        <taxon>Protopolystoma</taxon>
    </lineage>
</organism>
<keyword evidence="2" id="KW-1185">Reference proteome</keyword>
<evidence type="ECO:0000313" key="1">
    <source>
        <dbReference type="EMBL" id="VEL14576.1"/>
    </source>
</evidence>
<dbReference type="Proteomes" id="UP000784294">
    <property type="component" value="Unassembled WGS sequence"/>
</dbReference>
<sequence>MFTQSSTSVCEITPLHTSHIPTDLGPTHPSSHGSLTCEYETPAGASLTAHRVEQGAAVEYESVTGSLPLTRAQSYPILSFTTSLSESNPYFMSNSIESFKATVDTHLIFTDLLCSESLHSASSFQSRGAVSDPDLHLSRLPISISSPLVDRSASDQSPLADSSAPCPNLCKTTSSAASTSYYPPSTYLNMLNRDTIAISITLPTSASHDISPSRSPPPHHCVSPIHPNQPNLDAYYSRDIFEDSLCLAYPSHRGTCNSDSKNIVSTSSFTPSSSLMLSTKAHASTDPCPFLNGSSSYSGLAMHKQNETDKLSETIESLDDSVIIVGVEPAKTNSHGLSEVFDIQLGNLHNKKRSKDFSGRDSSNLVEAHISEAFPLQKTSFTAKVGPERINKHIVSVVQEAKLATKNHQLALRNCRKTHCFVFSCTT</sequence>